<reference evidence="3" key="1">
    <citation type="journal article" date="2017" name="bioRxiv">
        <title>Comparative analysis of the genomes of Stylophora pistillata and Acropora digitifera provides evidence for extensive differences between species of corals.</title>
        <authorList>
            <person name="Voolstra C.R."/>
            <person name="Li Y."/>
            <person name="Liew Y.J."/>
            <person name="Baumgarten S."/>
            <person name="Zoccola D."/>
            <person name="Flot J.-F."/>
            <person name="Tambutte S."/>
            <person name="Allemand D."/>
            <person name="Aranda M."/>
        </authorList>
    </citation>
    <scope>NUCLEOTIDE SEQUENCE [LARGE SCALE GENOMIC DNA]</scope>
</reference>
<feature type="compositionally biased region" description="Acidic residues" evidence="1">
    <location>
        <begin position="257"/>
        <end position="270"/>
    </location>
</feature>
<feature type="region of interest" description="Disordered" evidence="1">
    <location>
        <begin position="257"/>
        <end position="292"/>
    </location>
</feature>
<dbReference type="Proteomes" id="UP000225706">
    <property type="component" value="Unassembled WGS sequence"/>
</dbReference>
<evidence type="ECO:0000313" key="2">
    <source>
        <dbReference type="EMBL" id="PFX21444.1"/>
    </source>
</evidence>
<proteinExistence type="predicted"/>
<dbReference type="AlphaFoldDB" id="A0A2B4RSN5"/>
<gene>
    <name evidence="2" type="ORF">AWC38_SpisGene14078</name>
</gene>
<dbReference type="EMBL" id="LSMT01000277">
    <property type="protein sequence ID" value="PFX21444.1"/>
    <property type="molecule type" value="Genomic_DNA"/>
</dbReference>
<evidence type="ECO:0000313" key="3">
    <source>
        <dbReference type="Proteomes" id="UP000225706"/>
    </source>
</evidence>
<feature type="compositionally biased region" description="Polar residues" evidence="1">
    <location>
        <begin position="274"/>
        <end position="286"/>
    </location>
</feature>
<evidence type="ECO:0000256" key="1">
    <source>
        <dbReference type="SAM" id="MobiDB-lite"/>
    </source>
</evidence>
<feature type="compositionally biased region" description="Basic and acidic residues" evidence="1">
    <location>
        <begin position="144"/>
        <end position="154"/>
    </location>
</feature>
<keyword evidence="3" id="KW-1185">Reference proteome</keyword>
<accession>A0A2B4RSN5</accession>
<feature type="region of interest" description="Disordered" evidence="1">
    <location>
        <begin position="136"/>
        <end position="194"/>
    </location>
</feature>
<sequence length="344" mass="38337">MAAVFFKYTTDKEKFSRRDHSTTFGCKKKSVEAFLTSNGWYSVGNQVFYSDPSFGTAKEQILSQANALRDIEELVKWRPSLREFFKDTLIIVGQVYDIDSLLKTSDVVDKKRTKKEKNGKQGVSLDLASREECSVKKHPVSLKDNSKSELKSTETAKPVKFGQSGVKSPQGLQLKNTPRPSRNRPMGSASKVTSRPIVNYPKAPVKTIKNKATTSRLISGRCSSDINSNLLAALECGAELVYDEEDMTPLYLPCLEDEEEEEEEERDEEGQPCRCQSHTVSPSVNKPFSKKSAVIPPVNRELKIQTFSGRRRRDNPVPTVPAASVESLMDSCIRPTSAITSSTL</sequence>
<feature type="compositionally biased region" description="Polar residues" evidence="1">
    <location>
        <begin position="165"/>
        <end position="180"/>
    </location>
</feature>
<comment type="caution">
    <text evidence="2">The sequence shown here is derived from an EMBL/GenBank/DDBJ whole genome shotgun (WGS) entry which is preliminary data.</text>
</comment>
<organism evidence="2 3">
    <name type="scientific">Stylophora pistillata</name>
    <name type="common">Smooth cauliflower coral</name>
    <dbReference type="NCBI Taxonomy" id="50429"/>
    <lineage>
        <taxon>Eukaryota</taxon>
        <taxon>Metazoa</taxon>
        <taxon>Cnidaria</taxon>
        <taxon>Anthozoa</taxon>
        <taxon>Hexacorallia</taxon>
        <taxon>Scleractinia</taxon>
        <taxon>Astrocoeniina</taxon>
        <taxon>Pocilloporidae</taxon>
        <taxon>Stylophora</taxon>
    </lineage>
</organism>
<name>A0A2B4RSN5_STYPI</name>
<protein>
    <submittedName>
        <fullName evidence="2">Uncharacterized protein</fullName>
    </submittedName>
</protein>